<dbReference type="Proteomes" id="UP000007069">
    <property type="component" value="Chromosome"/>
</dbReference>
<dbReference type="InterPro" id="IPR050249">
    <property type="entry name" value="Pseudomonas-type_ThrB"/>
</dbReference>
<evidence type="ECO:0000313" key="3">
    <source>
        <dbReference type="EMBL" id="CAJ25384.1"/>
    </source>
</evidence>
<accession>Q3BPC9</accession>
<comment type="similarity">
    <text evidence="1">Belongs to the pseudomonas-type ThrB family.</text>
</comment>
<proteinExistence type="inferred from homology"/>
<organism evidence="4">
    <name type="scientific">Xanthomonas euvesicatoria pv. vesicatoria (strain 85-10)</name>
    <name type="common">Xanthomonas campestris pv. vesicatoria</name>
    <dbReference type="NCBI Taxonomy" id="316273"/>
    <lineage>
        <taxon>Bacteria</taxon>
        <taxon>Pseudomonadati</taxon>
        <taxon>Pseudomonadota</taxon>
        <taxon>Gammaproteobacteria</taxon>
        <taxon>Lysobacterales</taxon>
        <taxon>Lysobacteraceae</taxon>
        <taxon>Xanthomonas</taxon>
    </lineage>
</organism>
<dbReference type="InterPro" id="IPR002575">
    <property type="entry name" value="Aminoglycoside_PTrfase"/>
</dbReference>
<dbReference type="GO" id="GO:0004413">
    <property type="term" value="F:homoserine kinase activity"/>
    <property type="evidence" value="ECO:0007669"/>
    <property type="project" value="TreeGrafter"/>
</dbReference>
<sequence>MRFRAAFSLLASPRPDGGCDATTARQRRSCSCRRARRVRRLTPDNLVYTTHRRSTVAAPVGSQAMNVPHQVHGMSLELALPDWPVLTTDEIHRVLQRFAAVGRLTAVRWHSARPFSAAACVDTASGPVIVKRHHCSVRSVAALREEHSFMAHLRWAGAPVVEVLHDARGRTALAHADWVYEVQRVGAGHDLYRDALSWTPFSDVAHARAAGAALAQLHCAAQGFDAPARSTSVLVANLRLFAQADPLQALHDALPTRPHLAAALQDRPWPDDLATHVLPWHAQAWPLLSAPGALPPLWTHGDWHASNLLWDTTDGATRVSAVFDFGLSDCSSALFDLATAIERNLIPWLRLDTGARAQAELDQLDALLEGYAQHRPLDANHLHRLAALLPIVHADFALSEMEYFAGITRSPANVDIAYHRYLLGHADWFASADGQHLLAHLHARARRLP</sequence>
<dbReference type="STRING" id="456327.BJD11_04425"/>
<dbReference type="eggNOG" id="COG2334">
    <property type="taxonomic scope" value="Bacteria"/>
</dbReference>
<dbReference type="EMBL" id="AM039952">
    <property type="protein sequence ID" value="CAJ25384.1"/>
    <property type="molecule type" value="Genomic_DNA"/>
</dbReference>
<reference evidence="3 4" key="1">
    <citation type="journal article" date="2005" name="J. Bacteriol.">
        <title>Insights into genome plasticity and pathogenicity of the plant pathogenic Bacterium Xanthomonas campestris pv. vesicatoria revealed by the complete genome sequence.</title>
        <authorList>
            <person name="Thieme F."/>
            <person name="Koebnik R."/>
            <person name="Bekel T."/>
            <person name="Berger C."/>
            <person name="Boch J."/>
            <person name="Buettner D."/>
            <person name="Caldana C."/>
            <person name="Gaigalat L."/>
            <person name="Goesmann A."/>
            <person name="Kay S."/>
            <person name="Kirchner O."/>
            <person name="Lanz C."/>
            <person name="Linke B."/>
            <person name="McHardy A.C."/>
            <person name="Meyer F."/>
            <person name="Mittenhuber G."/>
            <person name="Nies D.H."/>
            <person name="Niesbach-Kloesgen U."/>
            <person name="Patschkowski T."/>
            <person name="Rueckert C."/>
            <person name="Rupp O."/>
            <person name="Schneicker S."/>
            <person name="Schuster S.C."/>
            <person name="Vorhoelter F.J."/>
            <person name="Weber E."/>
            <person name="Puehler A."/>
            <person name="Bonas U."/>
            <person name="Bartels D."/>
            <person name="Kaiser O."/>
        </authorList>
    </citation>
    <scope>NUCLEOTIDE SEQUENCE [LARGE SCALE GENOMIC DNA]</scope>
    <source>
        <strain evidence="3 4">85-10</strain>
    </source>
</reference>
<protein>
    <submittedName>
        <fullName evidence="3">Putative secreted protein</fullName>
    </submittedName>
</protein>
<evidence type="ECO:0000313" key="4">
    <source>
        <dbReference type="Proteomes" id="UP000007069"/>
    </source>
</evidence>
<dbReference type="Pfam" id="PF01636">
    <property type="entry name" value="APH"/>
    <property type="match status" value="1"/>
</dbReference>
<dbReference type="AlphaFoldDB" id="Q3BPC9"/>
<dbReference type="HOGENOM" id="CLU_060540_0_0_6"/>
<dbReference type="KEGG" id="xcv:XCV3653"/>
<feature type="domain" description="Aminoglycoside phosphotransferase" evidence="2">
    <location>
        <begin position="122"/>
        <end position="377"/>
    </location>
</feature>
<dbReference type="PANTHER" id="PTHR21064:SF6">
    <property type="entry name" value="AMINOGLYCOSIDE PHOSPHOTRANSFERASE DOMAIN-CONTAINING PROTEIN"/>
    <property type="match status" value="1"/>
</dbReference>
<dbReference type="InterPro" id="IPR011009">
    <property type="entry name" value="Kinase-like_dom_sf"/>
</dbReference>
<gene>
    <name evidence="3" type="ordered locus">XCV3653</name>
</gene>
<evidence type="ECO:0000256" key="1">
    <source>
        <dbReference type="ARBA" id="ARBA00038240"/>
    </source>
</evidence>
<name>Q3BPC9_XANE5</name>
<dbReference type="SUPFAM" id="SSF56112">
    <property type="entry name" value="Protein kinase-like (PK-like)"/>
    <property type="match status" value="1"/>
</dbReference>
<evidence type="ECO:0000259" key="2">
    <source>
        <dbReference type="Pfam" id="PF01636"/>
    </source>
</evidence>
<dbReference type="PANTHER" id="PTHR21064">
    <property type="entry name" value="AMINOGLYCOSIDE PHOSPHOTRANSFERASE DOMAIN-CONTAINING PROTEIN-RELATED"/>
    <property type="match status" value="1"/>
</dbReference>
<dbReference type="GO" id="GO:0009088">
    <property type="term" value="P:threonine biosynthetic process"/>
    <property type="evidence" value="ECO:0007669"/>
    <property type="project" value="TreeGrafter"/>
</dbReference>
<dbReference type="Gene3D" id="3.90.1200.10">
    <property type="match status" value="1"/>
</dbReference>